<dbReference type="GO" id="GO:0006261">
    <property type="term" value="P:DNA-templated DNA replication"/>
    <property type="evidence" value="ECO:0007669"/>
    <property type="project" value="TreeGrafter"/>
</dbReference>
<organism evidence="1 2">
    <name type="scientific">Candidatus Sungiibacteriota bacterium</name>
    <dbReference type="NCBI Taxonomy" id="2750080"/>
    <lineage>
        <taxon>Bacteria</taxon>
        <taxon>Candidatus Sungiibacteriota</taxon>
    </lineage>
</organism>
<accession>A0A931YDH6</accession>
<reference evidence="1" key="1">
    <citation type="submission" date="2020-07" db="EMBL/GenBank/DDBJ databases">
        <title>Huge and variable diversity of episymbiotic CPR bacteria and DPANN archaea in groundwater ecosystems.</title>
        <authorList>
            <person name="He C.Y."/>
            <person name="Keren R."/>
            <person name="Whittaker M."/>
            <person name="Farag I.F."/>
            <person name="Doudna J."/>
            <person name="Cate J.H.D."/>
            <person name="Banfield J.F."/>
        </authorList>
    </citation>
    <scope>NUCLEOTIDE SEQUENCE</scope>
    <source>
        <strain evidence="1">NC_groundwater_418_Ag_B-0.1um_45_10</strain>
    </source>
</reference>
<evidence type="ECO:0008006" key="3">
    <source>
        <dbReference type="Google" id="ProtNLM"/>
    </source>
</evidence>
<protein>
    <recommendedName>
        <fullName evidence="3">DNA polymerase III subunit delta</fullName>
    </recommendedName>
</protein>
<comment type="caution">
    <text evidence="1">The sequence shown here is derived from an EMBL/GenBank/DDBJ whole genome shotgun (WGS) entry which is preliminary data.</text>
</comment>
<dbReference type="Pfam" id="PF13177">
    <property type="entry name" value="DNA_pol3_delta2"/>
    <property type="match status" value="1"/>
</dbReference>
<dbReference type="AlphaFoldDB" id="A0A931YDH6"/>
<dbReference type="Proteomes" id="UP000709672">
    <property type="component" value="Unassembled WGS sequence"/>
</dbReference>
<dbReference type="PANTHER" id="PTHR11669:SF8">
    <property type="entry name" value="DNA POLYMERASE III SUBUNIT DELTA"/>
    <property type="match status" value="1"/>
</dbReference>
<evidence type="ECO:0000313" key="2">
    <source>
        <dbReference type="Proteomes" id="UP000709672"/>
    </source>
</evidence>
<sequence>MTYKRQLKYLDLVLKNGRVPHAFLFYGRNTAYQKELAKSFLSQLNDQASEAKIKAGVHPDTFFIRRRPDKKDITIAQVRDARNFVARTPLSLIKKGVFIEEAQYLNEEAWNALLKTLEEPVSNTIIFIISSSAKDIPATIISRVVSLPFSSPDFVLPEAKDGIILSKLAKLESLSAAERFNLADDLAKKESLAEIMDHWLVALRTDMLAGKLSSDKLEAAATTRNVLLSTNANVRLALESLFLKF</sequence>
<dbReference type="Gene3D" id="3.40.50.300">
    <property type="entry name" value="P-loop containing nucleotide triphosphate hydrolases"/>
    <property type="match status" value="1"/>
</dbReference>
<evidence type="ECO:0000313" key="1">
    <source>
        <dbReference type="EMBL" id="MBI2465847.1"/>
    </source>
</evidence>
<dbReference type="EMBL" id="JACPHQ010000015">
    <property type="protein sequence ID" value="MBI2465847.1"/>
    <property type="molecule type" value="Genomic_DNA"/>
</dbReference>
<dbReference type="SUPFAM" id="SSF52540">
    <property type="entry name" value="P-loop containing nucleoside triphosphate hydrolases"/>
    <property type="match status" value="1"/>
</dbReference>
<proteinExistence type="predicted"/>
<dbReference type="InterPro" id="IPR050238">
    <property type="entry name" value="DNA_Rep/Repair_Clamp_Loader"/>
</dbReference>
<dbReference type="PANTHER" id="PTHR11669">
    <property type="entry name" value="REPLICATION FACTOR C / DNA POLYMERASE III GAMMA-TAU SUBUNIT"/>
    <property type="match status" value="1"/>
</dbReference>
<gene>
    <name evidence="1" type="ORF">HYV66_01285</name>
</gene>
<name>A0A931YDH6_9BACT</name>
<dbReference type="InterPro" id="IPR027417">
    <property type="entry name" value="P-loop_NTPase"/>
</dbReference>